<keyword evidence="2" id="KW-1185">Reference proteome</keyword>
<name>A0A5C1AKB6_9BACT</name>
<reference evidence="2" key="1">
    <citation type="submission" date="2019-08" db="EMBL/GenBank/DDBJ databases">
        <title>Limnoglobus roseus gen. nov., sp. nov., a novel freshwater planctomycete with a giant genome from the family Gemmataceae.</title>
        <authorList>
            <person name="Kulichevskaya I.S."/>
            <person name="Naumoff D.G."/>
            <person name="Miroshnikov K."/>
            <person name="Ivanova A."/>
            <person name="Philippov D.A."/>
            <person name="Hakobyan A."/>
            <person name="Rijpstra I.C."/>
            <person name="Sinninghe Damste J.S."/>
            <person name="Liesack W."/>
            <person name="Dedysh S.N."/>
        </authorList>
    </citation>
    <scope>NUCLEOTIDE SEQUENCE [LARGE SCALE GENOMIC DNA]</scope>
    <source>
        <strain evidence="2">PX52</strain>
    </source>
</reference>
<accession>A0A5C1AKB6</accession>
<dbReference type="RefSeq" id="WP_149114019.1">
    <property type="nucleotide sequence ID" value="NZ_CP042425.1"/>
</dbReference>
<proteinExistence type="predicted"/>
<evidence type="ECO:0000313" key="2">
    <source>
        <dbReference type="Proteomes" id="UP000324974"/>
    </source>
</evidence>
<gene>
    <name evidence="1" type="ORF">PX52LOC_06728</name>
</gene>
<dbReference type="EMBL" id="CP042425">
    <property type="protein sequence ID" value="QEL19651.1"/>
    <property type="molecule type" value="Genomic_DNA"/>
</dbReference>
<dbReference type="OrthoDB" id="247472at2"/>
<organism evidence="1 2">
    <name type="scientific">Limnoglobus roseus</name>
    <dbReference type="NCBI Taxonomy" id="2598579"/>
    <lineage>
        <taxon>Bacteria</taxon>
        <taxon>Pseudomonadati</taxon>
        <taxon>Planctomycetota</taxon>
        <taxon>Planctomycetia</taxon>
        <taxon>Gemmatales</taxon>
        <taxon>Gemmataceae</taxon>
        <taxon>Limnoglobus</taxon>
    </lineage>
</organism>
<sequence>MLPFLLITLGLASAEPRPSVVVVIGAAGATEFEATFQKCADQWQAAADKGKNVVTVIGRDKPGAEGDRDQLRKVLAREAEVANAPLWVVLIGHGTDDGREARFNLRGPDVTARELAEWLAPVKRPVAVVNCASASGSFVNLLSGANRVVVTATRSGSEANYARFGQYLAAAFDDPTADVDRDGQVSLLEAFLTASHRVAEFYRGEGRLATEHALLDDNGDKLGSSADWFQGVRAVKRAKDRAAADGVRAHQWHLVPSDREKAVPAAVRQRRDELEQSLAALREQKEKLAEDEYYARLEKVLVDLARLYEEK</sequence>
<dbReference type="KEGG" id="lrs:PX52LOC_06728"/>
<dbReference type="Proteomes" id="UP000324974">
    <property type="component" value="Chromosome"/>
</dbReference>
<evidence type="ECO:0000313" key="1">
    <source>
        <dbReference type="EMBL" id="QEL19651.1"/>
    </source>
</evidence>
<dbReference type="AlphaFoldDB" id="A0A5C1AKB6"/>
<protein>
    <submittedName>
        <fullName evidence="1">Uncharacterized protein</fullName>
    </submittedName>
</protein>